<name>A0A516S9Z3_9NEIS</name>
<keyword evidence="2" id="KW-0812">Transmembrane</keyword>
<reference evidence="4" key="1">
    <citation type="submission" date="2019-07" db="EMBL/GenBank/DDBJ databases">
        <title>Chitinimonas sp. nov., isolated from Ny-Alesund, arctica soil.</title>
        <authorList>
            <person name="Xu Q."/>
            <person name="Peng F."/>
        </authorList>
    </citation>
    <scope>NUCLEOTIDE SEQUENCE [LARGE SCALE GENOMIC DNA]</scope>
    <source>
        <strain evidence="4">R3-44</strain>
    </source>
</reference>
<feature type="region of interest" description="Disordered" evidence="1">
    <location>
        <begin position="64"/>
        <end position="87"/>
    </location>
</feature>
<protein>
    <submittedName>
        <fullName evidence="3">Uncharacterized protein</fullName>
    </submittedName>
</protein>
<keyword evidence="2" id="KW-0472">Membrane</keyword>
<dbReference type="RefSeq" id="WP_143855895.1">
    <property type="nucleotide sequence ID" value="NZ_CP041730.1"/>
</dbReference>
<feature type="transmembrane region" description="Helical" evidence="2">
    <location>
        <begin position="121"/>
        <end position="147"/>
    </location>
</feature>
<dbReference type="EMBL" id="CP041730">
    <property type="protein sequence ID" value="QDQ24970.1"/>
    <property type="molecule type" value="Genomic_DNA"/>
</dbReference>
<keyword evidence="4" id="KW-1185">Reference proteome</keyword>
<gene>
    <name evidence="3" type="ORF">FNU76_00630</name>
</gene>
<feature type="transmembrane region" description="Helical" evidence="2">
    <location>
        <begin position="153"/>
        <end position="172"/>
    </location>
</feature>
<proteinExistence type="predicted"/>
<keyword evidence="2" id="KW-1133">Transmembrane helix</keyword>
<evidence type="ECO:0000256" key="1">
    <source>
        <dbReference type="SAM" id="MobiDB-lite"/>
    </source>
</evidence>
<evidence type="ECO:0000313" key="4">
    <source>
        <dbReference type="Proteomes" id="UP000317550"/>
    </source>
</evidence>
<dbReference type="KEGG" id="cari:FNU76_00630"/>
<accession>A0A516S9Z3</accession>
<sequence length="211" mass="22759">MPQGNFAERCLLFGMRGGSNKGRCHGLTRFSQQFIAKAATMFRLDHTPLVPTLPPSHVSINISEPVNDSSATNAQSAARMLSPPNSTERVPLLTRESALASATKNELKALKYHVNFYRGMMLVSAGCTAACLLAGAASLPIVAVGLHRSWGDAVGLAVMVAGMAVPCGFWVLRSQIAMWTNESRYKQKMQNPTVQIVPYRPNLAEFIALAG</sequence>
<organism evidence="3 4">
    <name type="scientific">Chitinimonas arctica</name>
    <dbReference type="NCBI Taxonomy" id="2594795"/>
    <lineage>
        <taxon>Bacteria</taxon>
        <taxon>Pseudomonadati</taxon>
        <taxon>Pseudomonadota</taxon>
        <taxon>Betaproteobacteria</taxon>
        <taxon>Neisseriales</taxon>
        <taxon>Chitinibacteraceae</taxon>
        <taxon>Chitinimonas</taxon>
    </lineage>
</organism>
<dbReference type="AlphaFoldDB" id="A0A516S9Z3"/>
<evidence type="ECO:0000256" key="2">
    <source>
        <dbReference type="SAM" id="Phobius"/>
    </source>
</evidence>
<dbReference type="Proteomes" id="UP000317550">
    <property type="component" value="Chromosome"/>
</dbReference>
<evidence type="ECO:0000313" key="3">
    <source>
        <dbReference type="EMBL" id="QDQ24970.1"/>
    </source>
</evidence>
<feature type="compositionally biased region" description="Polar residues" evidence="1">
    <location>
        <begin position="64"/>
        <end position="76"/>
    </location>
</feature>